<name>A0A1I1UCT6_9BURK</name>
<feature type="region of interest" description="Disordered" evidence="1">
    <location>
        <begin position="156"/>
        <end position="187"/>
    </location>
</feature>
<organism evidence="2 3">
    <name type="scientific">Massilia yuzhufengensis</name>
    <dbReference type="NCBI Taxonomy" id="1164594"/>
    <lineage>
        <taxon>Bacteria</taxon>
        <taxon>Pseudomonadati</taxon>
        <taxon>Pseudomonadota</taxon>
        <taxon>Betaproteobacteria</taxon>
        <taxon>Burkholderiales</taxon>
        <taxon>Oxalobacteraceae</taxon>
        <taxon>Telluria group</taxon>
        <taxon>Massilia</taxon>
    </lineage>
</organism>
<evidence type="ECO:0000313" key="2">
    <source>
        <dbReference type="EMBL" id="SFD68569.1"/>
    </source>
</evidence>
<evidence type="ECO:0000256" key="1">
    <source>
        <dbReference type="SAM" id="MobiDB-lite"/>
    </source>
</evidence>
<dbReference type="STRING" id="1164594.SAMN05216204_13319"/>
<dbReference type="AlphaFoldDB" id="A0A1I1UCT6"/>
<dbReference type="EMBL" id="FOLD01000033">
    <property type="protein sequence ID" value="SFD68569.1"/>
    <property type="molecule type" value="Genomic_DNA"/>
</dbReference>
<evidence type="ECO:0000313" key="3">
    <source>
        <dbReference type="Proteomes" id="UP000198639"/>
    </source>
</evidence>
<gene>
    <name evidence="2" type="ORF">SAMN05216204_13319</name>
</gene>
<sequence>MMLSAPTSICIAVSSTRNAGSRVRKQFNTLVTRIESARLRLAAWQESMPSIMSLAERELQPLVQAYATRRRDMVLLLDRMYRDEIKAKRERAKLSKLICSIASELADGRDDPELKAIFRVHGGDDGDPPFEGAEFMDMMANVFGVDAEEFRGMGSAEGIFAGPGSEAGDDDDENTGEQPSAGRGTRRKAAAALARSQRQAAEAAKLRNAVRDIFRKLASALHPDREPDAAERARKTALMQRVTVAYKADDLLALLEMQLEIRQIDQSDLNGLSQERVSQYSKVLEGQLRELEQQIAIFEDAAFMQSGGMLPARPTPQALSRRLHVDIAEMRGKIKAAAAELEAFQDAGLLKAWLKAWRAPAQRYDDAFWF</sequence>
<reference evidence="3" key="1">
    <citation type="submission" date="2016-10" db="EMBL/GenBank/DDBJ databases">
        <authorList>
            <person name="Varghese N."/>
            <person name="Submissions S."/>
        </authorList>
    </citation>
    <scope>NUCLEOTIDE SEQUENCE [LARGE SCALE GENOMIC DNA]</scope>
    <source>
        <strain evidence="3">CGMCC 1.12041</strain>
    </source>
</reference>
<evidence type="ECO:0008006" key="4">
    <source>
        <dbReference type="Google" id="ProtNLM"/>
    </source>
</evidence>
<dbReference type="Proteomes" id="UP000198639">
    <property type="component" value="Unassembled WGS sequence"/>
</dbReference>
<keyword evidence="3" id="KW-1185">Reference proteome</keyword>
<proteinExistence type="predicted"/>
<protein>
    <recommendedName>
        <fullName evidence="4">DnaJ domain-containing protein</fullName>
    </recommendedName>
</protein>
<accession>A0A1I1UCT6</accession>